<dbReference type="InterPro" id="IPR050708">
    <property type="entry name" value="T6SS_VgrG/RHS"/>
</dbReference>
<dbReference type="PANTHER" id="PTHR32305">
    <property type="match status" value="1"/>
</dbReference>
<proteinExistence type="predicted"/>
<dbReference type="Gene3D" id="2.180.10.10">
    <property type="entry name" value="RHS repeat-associated core"/>
    <property type="match status" value="1"/>
</dbReference>
<accession>A0A6N9NHR7</accession>
<evidence type="ECO:0008006" key="3">
    <source>
        <dbReference type="Google" id="ProtNLM"/>
    </source>
</evidence>
<dbReference type="EMBL" id="WWNE01000003">
    <property type="protein sequence ID" value="NBG64750.1"/>
    <property type="molecule type" value="Genomic_DNA"/>
</dbReference>
<feature type="non-terminal residue" evidence="1">
    <location>
        <position position="1"/>
    </location>
</feature>
<comment type="caution">
    <text evidence="1">The sequence shown here is derived from an EMBL/GenBank/DDBJ whole genome shotgun (WGS) entry which is preliminary data.</text>
</comment>
<dbReference type="PANTHER" id="PTHR32305:SF15">
    <property type="entry name" value="PROTEIN RHSA-RELATED"/>
    <property type="match status" value="1"/>
</dbReference>
<dbReference type="NCBIfam" id="TIGR03696">
    <property type="entry name" value="Rhs_assc_core"/>
    <property type="match status" value="1"/>
</dbReference>
<evidence type="ECO:0000313" key="1">
    <source>
        <dbReference type="EMBL" id="NBG64750.1"/>
    </source>
</evidence>
<protein>
    <recommendedName>
        <fullName evidence="3">RHS repeat-associated core domain-containing protein</fullName>
    </recommendedName>
</protein>
<dbReference type="Proteomes" id="UP000470771">
    <property type="component" value="Unassembled WGS sequence"/>
</dbReference>
<dbReference type="AlphaFoldDB" id="A0A6N9NHR7"/>
<keyword evidence="2" id="KW-1185">Reference proteome</keyword>
<dbReference type="RefSeq" id="WP_160631207.1">
    <property type="nucleotide sequence ID" value="NZ_WWNE01000003.1"/>
</dbReference>
<organism evidence="1 2">
    <name type="scientific">Acidiluteibacter ferrifornacis</name>
    <dbReference type="NCBI Taxonomy" id="2692424"/>
    <lineage>
        <taxon>Bacteria</taxon>
        <taxon>Pseudomonadati</taxon>
        <taxon>Bacteroidota</taxon>
        <taxon>Flavobacteriia</taxon>
        <taxon>Flavobacteriales</taxon>
        <taxon>Cryomorphaceae</taxon>
        <taxon>Acidiluteibacter</taxon>
    </lineage>
</organism>
<name>A0A6N9NHR7_9FLAO</name>
<evidence type="ECO:0000313" key="2">
    <source>
        <dbReference type="Proteomes" id="UP000470771"/>
    </source>
</evidence>
<reference evidence="1 2" key="1">
    <citation type="submission" date="2019-12" db="EMBL/GenBank/DDBJ databases">
        <authorList>
            <person name="Zhao J."/>
        </authorList>
    </citation>
    <scope>NUCLEOTIDE SEQUENCE [LARGE SCALE GENOMIC DNA]</scope>
    <source>
        <strain evidence="1 2">S-15</strain>
    </source>
</reference>
<sequence length="437" mass="48879">RIRTAITDYMLSPYETDNLVFTPIEESEEMEMELESEISNGPEYAPNPEMSMELTSPNQLILFRGANGKTYSTTLGAFYEGEEASKAPDASADWTNRINLSGGADANWGTNGNFIESPSKVDYYRYDHLGNTRVVYEAEWDADLNQVKFNLKGAYDYFPYGKILRSYVPGNGYERYLTTQHERDAETISENNAGTGLDNRGARFYDSDVARFLSLDPAAAEYPSWSDYNYVLGNPVMFIDPDGKRADNWQLNDDKSLTLLKLTNDKTHNIFNSDGKLVKSTHMDKRDFSDQYSLEMDGGKAVNGAVDFYTSLTRAENNDAFNQMSQRADELNFEGGSAQMSMLKIHGTLNNTDNIIEGVIGSVTANVLTAFKGNNAGPGLGGISKLYSGLTKGNSLFNDIKNFSIKTYDDFTKGVEKMYDDVSRELNKAQDINMYQK</sequence>
<dbReference type="InterPro" id="IPR022385">
    <property type="entry name" value="Rhs_assc_core"/>
</dbReference>
<gene>
    <name evidence="1" type="ORF">GQN54_01385</name>
</gene>